<dbReference type="Proteomes" id="UP000634136">
    <property type="component" value="Unassembled WGS sequence"/>
</dbReference>
<evidence type="ECO:0000259" key="1">
    <source>
        <dbReference type="PROSITE" id="PS50011"/>
    </source>
</evidence>
<dbReference type="GO" id="GO:0004672">
    <property type="term" value="F:protein kinase activity"/>
    <property type="evidence" value="ECO:0007669"/>
    <property type="project" value="InterPro"/>
</dbReference>
<protein>
    <submittedName>
        <fullName evidence="2">Mitogen-activated protein kinase kinase kinase 17</fullName>
    </submittedName>
</protein>
<dbReference type="PANTHER" id="PTHR48011:SF51">
    <property type="entry name" value="PROTEIN KINASE SUPERFAMILY PROTEIN"/>
    <property type="match status" value="1"/>
</dbReference>
<sequence>MRGAAVANDGSWQATPEAATTVTMHGVGSIGTVFKGVPVAIQRGNTGVRAIKNSLFISQLVREEFILKSFKGCPHILQCYDGQYSEENGKITYNLIMEFAPHGTLETLININNPLPEILVRTYTRMILKGLSYIHHEDIVHCDLKPENILLFPPSSSSQSPSCENFNLKIADFGLAMTKEEKIINDEGCCFPKFRFRGTPYYMSPESVRGVIDTALDVWSLGCLVIEMIIGMPAWWKLETIEEVMFTLAMERKSPEIPNSVSEECGDFLRKCLVVDPRGRWTVDMLLNHPFIILSD</sequence>
<dbReference type="SUPFAM" id="SSF56112">
    <property type="entry name" value="Protein kinase-like (PK-like)"/>
    <property type="match status" value="1"/>
</dbReference>
<keyword evidence="2" id="KW-0808">Transferase</keyword>
<dbReference type="InterPro" id="IPR008271">
    <property type="entry name" value="Ser/Thr_kinase_AS"/>
</dbReference>
<dbReference type="PROSITE" id="PS00108">
    <property type="entry name" value="PROTEIN_KINASE_ST"/>
    <property type="match status" value="1"/>
</dbReference>
<evidence type="ECO:0000313" key="3">
    <source>
        <dbReference type="Proteomes" id="UP000634136"/>
    </source>
</evidence>
<comment type="caution">
    <text evidence="2">The sequence shown here is derived from an EMBL/GenBank/DDBJ whole genome shotgun (WGS) entry which is preliminary data.</text>
</comment>
<reference evidence="2" key="1">
    <citation type="submission" date="2020-09" db="EMBL/GenBank/DDBJ databases">
        <title>Genome-Enabled Discovery of Anthraquinone Biosynthesis in Senna tora.</title>
        <authorList>
            <person name="Kang S.-H."/>
            <person name="Pandey R.P."/>
            <person name="Lee C.-M."/>
            <person name="Sim J.-S."/>
            <person name="Jeong J.-T."/>
            <person name="Choi B.-S."/>
            <person name="Jung M."/>
            <person name="Ginzburg D."/>
            <person name="Zhao K."/>
            <person name="Won S.Y."/>
            <person name="Oh T.-J."/>
            <person name="Yu Y."/>
            <person name="Kim N.-H."/>
            <person name="Lee O.R."/>
            <person name="Lee T.-H."/>
            <person name="Bashyal P."/>
            <person name="Kim T.-S."/>
            <person name="Lee W.-H."/>
            <person name="Kawkins C."/>
            <person name="Kim C.-K."/>
            <person name="Kim J.S."/>
            <person name="Ahn B.O."/>
            <person name="Rhee S.Y."/>
            <person name="Sohng J.K."/>
        </authorList>
    </citation>
    <scope>NUCLEOTIDE SEQUENCE</scope>
    <source>
        <tissue evidence="2">Leaf</tissue>
    </source>
</reference>
<proteinExistence type="predicted"/>
<name>A0A835CIW3_9FABA</name>
<dbReference type="PROSITE" id="PS50011">
    <property type="entry name" value="PROTEIN_KINASE_DOM"/>
    <property type="match status" value="1"/>
</dbReference>
<gene>
    <name evidence="2" type="ORF">G2W53_001806</name>
</gene>
<feature type="domain" description="Protein kinase" evidence="1">
    <location>
        <begin position="19"/>
        <end position="292"/>
    </location>
</feature>
<keyword evidence="2" id="KW-0418">Kinase</keyword>
<accession>A0A835CIW3</accession>
<dbReference type="OrthoDB" id="25592at2759"/>
<organism evidence="2 3">
    <name type="scientific">Senna tora</name>
    <dbReference type="NCBI Taxonomy" id="362788"/>
    <lineage>
        <taxon>Eukaryota</taxon>
        <taxon>Viridiplantae</taxon>
        <taxon>Streptophyta</taxon>
        <taxon>Embryophyta</taxon>
        <taxon>Tracheophyta</taxon>
        <taxon>Spermatophyta</taxon>
        <taxon>Magnoliopsida</taxon>
        <taxon>eudicotyledons</taxon>
        <taxon>Gunneridae</taxon>
        <taxon>Pentapetalae</taxon>
        <taxon>rosids</taxon>
        <taxon>fabids</taxon>
        <taxon>Fabales</taxon>
        <taxon>Fabaceae</taxon>
        <taxon>Caesalpinioideae</taxon>
        <taxon>Cassia clade</taxon>
        <taxon>Senna</taxon>
    </lineage>
</organism>
<dbReference type="Gene3D" id="1.10.510.10">
    <property type="entry name" value="Transferase(Phosphotransferase) domain 1"/>
    <property type="match status" value="1"/>
</dbReference>
<keyword evidence="3" id="KW-1185">Reference proteome</keyword>
<dbReference type="InterPro" id="IPR000719">
    <property type="entry name" value="Prot_kinase_dom"/>
</dbReference>
<dbReference type="InterPro" id="IPR011009">
    <property type="entry name" value="Kinase-like_dom_sf"/>
</dbReference>
<evidence type="ECO:0000313" key="2">
    <source>
        <dbReference type="EMBL" id="KAF7844901.1"/>
    </source>
</evidence>
<dbReference type="PANTHER" id="PTHR48011">
    <property type="entry name" value="CCR4-NOT TRANSCRIPTIONAL COMPLEX SUBUNIT CAF120-RELATED"/>
    <property type="match status" value="1"/>
</dbReference>
<dbReference type="EMBL" id="JAAIUW010000001">
    <property type="protein sequence ID" value="KAF7844901.1"/>
    <property type="molecule type" value="Genomic_DNA"/>
</dbReference>
<dbReference type="InterPro" id="IPR052751">
    <property type="entry name" value="Plant_MAPKKK"/>
</dbReference>
<dbReference type="SMART" id="SM00220">
    <property type="entry name" value="S_TKc"/>
    <property type="match status" value="1"/>
</dbReference>
<dbReference type="AlphaFoldDB" id="A0A835CIW3"/>
<dbReference type="GO" id="GO:0005524">
    <property type="term" value="F:ATP binding"/>
    <property type="evidence" value="ECO:0007669"/>
    <property type="project" value="InterPro"/>
</dbReference>
<dbReference type="Pfam" id="PF00069">
    <property type="entry name" value="Pkinase"/>
    <property type="match status" value="1"/>
</dbReference>
<dbReference type="GO" id="GO:0007165">
    <property type="term" value="P:signal transduction"/>
    <property type="evidence" value="ECO:0007669"/>
    <property type="project" value="TreeGrafter"/>
</dbReference>